<dbReference type="InterPro" id="IPR026341">
    <property type="entry name" value="T9SS_type_B"/>
</dbReference>
<dbReference type="Proteomes" id="UP000065822">
    <property type="component" value="Chromosome"/>
</dbReference>
<keyword evidence="2" id="KW-0732">Signal</keyword>
<dbReference type="KEGG" id="chg:AXF12_11160"/>
<dbReference type="Pfam" id="PF13573">
    <property type="entry name" value="SprB"/>
    <property type="match status" value="8"/>
</dbReference>
<dbReference type="NCBIfam" id="TIGR04131">
    <property type="entry name" value="Bac_Flav_CTERM"/>
    <property type="match status" value="1"/>
</dbReference>
<protein>
    <submittedName>
        <fullName evidence="4">Gliding motility-associated C-terminal domain</fullName>
    </submittedName>
</protein>
<evidence type="ECO:0000256" key="2">
    <source>
        <dbReference type="SAM" id="SignalP"/>
    </source>
</evidence>
<dbReference type="Pfam" id="PF13585">
    <property type="entry name" value="CHU_C"/>
    <property type="match status" value="1"/>
</dbReference>
<dbReference type="InterPro" id="IPR025667">
    <property type="entry name" value="SprB_repeat"/>
</dbReference>
<reference evidence="3 5" key="1">
    <citation type="submission" date="2016-02" db="EMBL/GenBank/DDBJ databases">
        <authorList>
            <person name="Holder M.E."/>
            <person name="Ajami N.J."/>
            <person name="Petrosino J.F."/>
        </authorList>
    </citation>
    <scope>NUCLEOTIDE SEQUENCE [LARGE SCALE GENOMIC DNA]</scope>
    <source>
        <strain evidence="3 5">CCUG 32990</strain>
    </source>
</reference>
<dbReference type="NCBIfam" id="TIGR01451">
    <property type="entry name" value="B_ant_repeat"/>
    <property type="match status" value="1"/>
</dbReference>
<dbReference type="RefSeq" id="WP_066431252.1">
    <property type="nucleotide sequence ID" value="NZ_CP014227.1"/>
</dbReference>
<evidence type="ECO:0000313" key="6">
    <source>
        <dbReference type="Proteomes" id="UP000215539"/>
    </source>
</evidence>
<feature type="signal peptide" evidence="2">
    <location>
        <begin position="1"/>
        <end position="19"/>
    </location>
</feature>
<keyword evidence="5" id="KW-1185">Reference proteome</keyword>
<proteinExistence type="predicted"/>
<evidence type="ECO:0000313" key="3">
    <source>
        <dbReference type="EMBL" id="AMD86015.1"/>
    </source>
</evidence>
<dbReference type="Proteomes" id="UP000215539">
    <property type="component" value="Chromosome 1"/>
</dbReference>
<name>A0AAX2H070_9FLAO</name>
<organism evidence="4 6">
    <name type="scientific">Capnocytophaga haemolytica</name>
    <dbReference type="NCBI Taxonomy" id="45243"/>
    <lineage>
        <taxon>Bacteria</taxon>
        <taxon>Pseudomonadati</taxon>
        <taxon>Bacteroidota</taxon>
        <taxon>Flavobacteriia</taxon>
        <taxon>Flavobacteriales</taxon>
        <taxon>Flavobacteriaceae</taxon>
        <taxon>Capnocytophaga</taxon>
    </lineage>
</organism>
<evidence type="ECO:0000256" key="1">
    <source>
        <dbReference type="SAM" id="MobiDB-lite"/>
    </source>
</evidence>
<feature type="chain" id="PRO_5043657004" evidence="2">
    <location>
        <begin position="20"/>
        <end position="5318"/>
    </location>
</feature>
<reference evidence="4 6" key="2">
    <citation type="submission" date="2017-06" db="EMBL/GenBank/DDBJ databases">
        <authorList>
            <consortium name="Pathogen Informatics"/>
        </authorList>
    </citation>
    <scope>NUCLEOTIDE SEQUENCE [LARGE SCALE GENOMIC DNA]</scope>
    <source>
        <strain evidence="4 6">NCTC12947</strain>
    </source>
</reference>
<dbReference type="InterPro" id="IPR047589">
    <property type="entry name" value="DUF11_rpt"/>
</dbReference>
<gene>
    <name evidence="3" type="ORF">AXF12_11160</name>
    <name evidence="4" type="ORF">SAMEA44541418_01915</name>
</gene>
<feature type="region of interest" description="Disordered" evidence="1">
    <location>
        <begin position="5234"/>
        <end position="5255"/>
    </location>
</feature>
<dbReference type="EMBL" id="CP014227">
    <property type="protein sequence ID" value="AMD86015.1"/>
    <property type="molecule type" value="Genomic_DNA"/>
</dbReference>
<evidence type="ECO:0000313" key="4">
    <source>
        <dbReference type="EMBL" id="SNV14780.1"/>
    </source>
</evidence>
<sequence length="5318" mass="566545">MKKLFLLQCFLWASVAAFAQTLKPYAPIYQETVKGDMLVIGNSIINKGKYPANTPTKVVFPLKNEDSNNSVELNFTDVDNDPSTFNSSSADLLNPVKGVNARCSKIKKAYLYWAAHFTRDKLNKGRLMQANFNKVKFKTPNGGYQQLTADELIFDGLTGGVPEVGKENRAYIARKDVTNLVAAGGFGTYFVADMQAPQQTASEVNSSAGWVLYVVYENPDIRSHYITLFNGFATVINKPNGAVTFPISGFKTTPVGTVNAKIGFAALEGELPWIDDAVQIKGKNPNFEYIQAPGRQDLLDNLWCHRKGPNFFNSTVTDENGINTHRNPASENLFGFDAGIADVPNSGNHILDNTTTSVQIKLTAEGGCSDAYNPFMFAFSIEVMRPEVELVKTVWNTSNQNITGQQIQKGTPLVYQLQFRNTGADDVEGMVITDKLPSTIDFDPATANYQFPNSPGMTAADVSYNVANHELTFRIPNSLVSREDHAWHQIRFSVKAASDCSRYIDACSNVIKNQAVATGKGKEDKKQFTAQSYNGVDCSTREEGPSNVVVDLSNCVAERTEVLCKGKVTITAGNGFDTYRWTKKGSTQVLGTKQTLEVSEPGVYRVDKTKPGCVNAPEEITVKYYEEVLNNPISKYINDKRINGEVFKCANDGLDYPQIYLCGANARAEISLSGRVNNAVSYKWQKRVNCTVPSSHPKDCPVRNEYGCTWQDVATGPNVSLRDRGDYRVEITYNPGQCVATHYFTITKNDIRPQVDKRDIICTKKGTIKINNVPTNYKFALYQGTSMLKNYQDSSEFTIDNPGTYTVKIKQELTTTATYSPCIFEETVQIDKRTPNLVVTTKPMNCSTSQGSIRIQLEGNPYPPITYTIKRDNATKDIVDGPTKTNSVDYTKTGLNNGAYIVEAKTDDGCSLTQRVTVAKTTDIQATASVLQDIMCGGQGSVRVTVTGGTPHATTGYNVVMRPGGTSRQTYKNGYTDFTITTAGTYSFEVVDQNGCKVTTAAVTIKKIAEPSFTANYVPTQCGATAKIVVTTTNPTGYNFTFEYSLDNGTYQSGNEFPGVASGRSHTVKVRYKYGSNTCELSPKTVTVPAQTDTHLLASAGVESLIGCGTGANADKAKVRFTNVEGGDGNYQFSFDGGNSWTTNRSAYLPAGTHNLYVKDGAGCQVGPIKVEVKKKPDQPNLQQPTVTYSCEGKGSFTINKPAGYNYEYSIDGGATWRTDNNFKNLAPGTYNVLVRYSDATIPTPNVLFNETFGQGKNTSTPYINKKYHLQLQTGETPKNALGGLSSYGPHKTLADGEYVVTHSLGADNNGAWVIPNDHTGLPDGRYLMVNIGDIIGRDGAILYQRKITDILPNKKIKFSIALMNLLAYTDGRYPGGAPDIALELYYNETGILDGSSRVASERINPRIRGWRNANDWTVKTFELDPGTHGTLYAVVRSYSDVTDGNDLAIDDIYLWQQPEICPFTQTITVKVDNGRAFKIDDSSERTTQPTCNTGTGSYQIGVLNPPAAGYYVSKDGGAFVRETANPFVWNNIAPGNHRVVISYEANNTTPCKFTKNVNISAPTAITAPTVQGGDLGCSPATFELIATGVTGGKAPYKYNFYRGTTRLAGPQASNKHTVNAAGTYTVWAVDDNGCEGAKTTVVVNPAKTLTLQENATGSDYCAAPTAKVAVKVTVTGGGSEAPYTYKLNGIVKSPNNPSDTYVFTGLSAGNYTAEVIGKNGCSATYNFEVKNKIQTVGGAVVIKDIFCTAANKNGKITLTVKDGYPPYTYIIRRGTTQVQGATPVPPTGVISYETATAGTYTFEVTDSKGCKVTASATLTEPAAPTVTVTTTDIKCNGAGNGEAKVTITGGTAPYNLFIGTTPKGMSNGQITLTGIAVGTHTLKIVDAKGCETTTTIVIREPEPLVGFAAVAGLIGCGSGANADKAKVRISNVKGGTPPYQYSFGGNFSSNKEVWVPAGTHTVTIRDAKGCEKQLTVTVPPKIADPVVTQTIVDYDCEGKATVRFTGTPGSYNFEYHIGGKVASGTTGTISGLTPGTYTATIKYRNTVLPANSMLIDEDFGFGAEACLGEIDPLATIELQCFQNCPTTRDCLVNHNGYGIVNRKSQALMINVFPGSWTQPNSRHYAAGTVLGDTDRFMNMDMADGQPGTNDILYEKLVNDVDPTRKIKFELWIYNLFQDNSIPSPQGKLPEDPELTFEIVDASNNVLFRKDSGKIPKNGGNPDAWIKFDGESTNVAGTSSVKIRIRNKNFTGYGCDFLVDDIKAFQEPETCWLEKEITVNVPTGHEFKVTQEGQTNATCNGTNTGKVKFKVENIGSSGSTYNIKVNNVARPALQNLTAATIEIDNLQPGSNTIVFENRGCVVTKTVNITQPNPLSLTATITTPAMCSNNKVARVTLTTVGGTPAYTYTWHPAGGGAPMTQSSPMFDITAPASGSFVVKDANGCVATTTGSFTVREPKLVTFNTEKVGCYSGNNDGWIEVKNIDGNDGYKLQIDGGTSITLTAGATNYRFNGLSQGTHTIRVIDQYGCESSTTVTIDGKLDVNTSVVPVSCVAGKITVTATGGNGTYQYAFKEAGTAGAPVYGAANSITVPVFAGTSKNYEIYVKSGDCTKTSTVTVNKADDVDFTLTKVEPSCNGSADGKITLNNIKGDTTFTVTVTGGATPQTFGGINTRTYTINNLAAGSYSIGVTDKYGCVVNKTITLADFPVLEGTLSVTAGTGQCTTTGTTAIGLTVHIKPADYTNYTARYDLCYSVDNGTSWHAVTGANTNIPVGSGYTPGTSVILQLKTITKGGNCATDPAICTAQMAAYVVPGPIKGVTVSTTVPTFTNGCAHAPAGFNATVTVPAGEGNPPFQYRVNGGAWEPTTPTPNRTYTFNNLIVGRTYLFEVKDSYGCIAVSEKDIYEGVATPAVTVTTEPKHLCAGTTTGGQLTITVTRSASYTSLPANATYNWTIHQKTPGLGTTPGPVMATGGPRPFLAAGVPDTFVAPVPANLAAGTYYVVIRENTPNACQWGSRDVEIKVLSPLTLTFTATTNITCATDGTIDIKANGGGGKYTYKVEPANPADFVNPIAASTAPTLTVPRSNIANAPVHPDPAKNVTVNITVTDQYGCTDVKQHTFVVPPSPKINRIEGETCSTTLGLKVWPQAKAPASPNTDAPPTELGNYEYTIDGGVSWQASNVFTGLVPTTYDVRIREKATGCEYTYPGGYVLSPTLEVELSVDKHISCNTPPDGAIKIEVKKGSGKYHFTVTGPAGATPASGTIVAPATVQNINVTTAGVYTINVHDEATPASCVGFTKTITVNAGEVPNFDVNTQSVTCHGGTDGAIYIIETNAAIGAYTYAIQGSAGVVPAPGADKKIPNLKAGVYTITATAPNNCQFTRTVTVGEPTAITVSATQIQVQQFGCDPSGNAQSAQITVPNSAISGGTPPYVISYQFKAVTGTGNTFIIGDATGGIATITITDSSGCSTVTTRQILPYEGFDENTATVTVTGGTCATGDTAQVKVQRLGGGSFTAGQVFYAHSATKPTSPIGTAPEWQASNTFTNLAVNTLHTFWIGHKTTGCIIQVGYRSVDPNNFRITDPRIKNVTCKGDNDGTASFTLSNTVAGHNYQATFQTSAGGTTIAPITVPASNIITVPNLKPATYTMTVTDLTSQCVQSTTFTIEEPDAALTATTSVQSITCQGNDGKISVVSPTGGWGSYEYYVGNTAPTPSSVWLTTNEFSNLAPGTYHVWIRDRGGCAKPVGGTVMLVNPNPITGTVTITAQNCGVNVGQITVQNVQGGAGKDYIYQLIKDGAPLGSPQTSNVFSGLGAGHYQVVVSDAWGCTATLTSSATLYDPVTDVDAKITKQVTCTPATGATLSVTYQGGSSNLWFTLKTSPAGTVVQQNAIGVFTNVPAGKYKVDVFDRTTGCATATTAAEIDVTDAATVTFTTTQTNVSCHGDNNGSFVVTLPASQTQTDYQVRVVGAAPFTPRVETVNTTPKDIRFEGLTAGVYTITVTSSRSCTTTSTVTITEPNKLIVSNTTTVTTHFKCDADNNAMQAVIKAVADGGTAPYQYAFQVYDGTSTNTSAFTNSDVYSVTSAGSATQTIVVYVRDANGCTASNSTTPIVLPPLKRITDIGIVKTQPINCNQPEKIDITIVGGSNKGYRIDITTTGAGTPVPATQTLTAGVNTLNGVQFDKPGNYTIQVTDLATDCYTSTNYFIDKFDTIEAKATVSSSVTCYGANDGNIELTITGYRGSYRYTVYDANTLTPITPPKTAVIPGSGSATRTDLITGLPQGSYVVRIEEQQSPFCTVTTTTAIIGQPSAPITLSPTITNRLTCNGGGNDGAFSIDAKGGWGTYEYRLLVGGTPHAVYGTYSDTSVFRGLSAATYTVQVRDKGGCETSTNVVIAPPTPITATYTSTVRVNCYGDKTAVIQVTSTTGGSGNYTYELWNVGGAQVYGTQTDTTFSGLYAGVYKVKIIDGWGCDTELGPITILEPDEIRVTAAIVDPQTCLHQATISVTATGGTGAYAYGESATGPWSSVNTFVKGTGTYTFYVRDANGCVSKASNSIDIKDVPPLTIGVRTDTAYVKCNGDASAQITFSATGGLGNYQYKLYKGGVAQTATATQISATDWAFGGLTSGTYQVVVTSVDCVATETIQINEAPALQVGVATHTDISCFGEKDGTISVTVTGGTGKILYAITPRLDRFEEKNFFDKLAKGKYTVLAQDENGCFREFHFEIKEPTLLRAAIDKKTDEVCIGSADGTVSITITGGTPTYTTSIDKVTWTPNKTLYTGLASGTHFIYVKDARGCETTVPVNIGEGVDLQATATVEYSCPNNGVKNTIKASVNPQHSVLTSFSLDGGAKQASGTFNNVAAGVHTITFEHANGCTRTLTVTVEAYTSLTATTATKTDITCYGLKNGTITYEVTGGTGSYTYEITPNTGTFSGTGYTGLSQGYYTVKVRDNVLGCEISQVFNIIEPDQLIATAKTVTETCFGQNDGALSFTIKGGRPAYNYTLKDPSGSVIGSGNLAVGAVVTKTSMTPGRYMLEYGDSGSCTQTLEISIAAAPDLRPSQDIEVKVRCATSSTTYTTGYVVVTFNNANGTLTRSNTSYAINSTDPADARPFAEFNGNQAITHDIDAGDNQEITIFYKGAGVATVCHHTVTKHFDIKRYPGLEVKDKSDVRRPNHVIVEARGGQPPYTYYFNGLYNGTNEYTVRGSDPGRTANGRIYKTVVVRAVDEAGCETFLTLEKEYIKSVPPTHFTPNDDGQNDGWDPDPDRSYPNAVTRIYDRYGRLIKELRAGEKWDGRYDGKEMPSGDYWYIMRLNDEADDREFMGHFTLYR</sequence>
<dbReference type="EMBL" id="LT906449">
    <property type="protein sequence ID" value="SNV14780.1"/>
    <property type="molecule type" value="Genomic_DNA"/>
</dbReference>
<evidence type="ECO:0000313" key="5">
    <source>
        <dbReference type="Proteomes" id="UP000065822"/>
    </source>
</evidence>
<accession>A0AAX2H070</accession>